<feature type="transmembrane region" description="Helical" evidence="1">
    <location>
        <begin position="34"/>
        <end position="55"/>
    </location>
</feature>
<keyword evidence="3" id="KW-1185">Reference proteome</keyword>
<sequence length="61" mass="6712">MTDGVFCPNRKYNFLKGRIRATSASAVARGSAQAVFSLLFVMFLLYLAGIFYANVMSIALQ</sequence>
<evidence type="ECO:0000313" key="3">
    <source>
        <dbReference type="Proteomes" id="UP000245702"/>
    </source>
</evidence>
<evidence type="ECO:0000256" key="1">
    <source>
        <dbReference type="SAM" id="Phobius"/>
    </source>
</evidence>
<keyword evidence="1" id="KW-0812">Transmembrane</keyword>
<keyword evidence="1" id="KW-1133">Transmembrane helix</keyword>
<protein>
    <submittedName>
        <fullName evidence="2">Uncharacterized protein</fullName>
    </submittedName>
</protein>
<organism evidence="2 3">
    <name type="scientific">Sporomusa sphaeroides DSM 2875</name>
    <dbReference type="NCBI Taxonomy" id="1337886"/>
    <lineage>
        <taxon>Bacteria</taxon>
        <taxon>Bacillati</taxon>
        <taxon>Bacillota</taxon>
        <taxon>Negativicutes</taxon>
        <taxon>Selenomonadales</taxon>
        <taxon>Sporomusaceae</taxon>
        <taxon>Sporomusa</taxon>
    </lineage>
</organism>
<comment type="caution">
    <text evidence="2">The sequence shown here is derived from an EMBL/GenBank/DDBJ whole genome shotgun (WGS) entry which is preliminary data.</text>
</comment>
<proteinExistence type="predicted"/>
<gene>
    <name evidence="2" type="ORF">SSPH_01290</name>
</gene>
<reference evidence="2 3" key="1">
    <citation type="submission" date="2016-01" db="EMBL/GenBank/DDBJ databases">
        <authorList>
            <person name="Brown R."/>
        </authorList>
    </citation>
    <scope>NUCLEOTIDE SEQUENCE [LARGE SCALE GENOMIC DNA]</scope>
    <source>
        <strain evidence="2">Sporomusa sphaeroides DSM 2875</strain>
    </source>
</reference>
<dbReference type="Proteomes" id="UP000245702">
    <property type="component" value="Unassembled WGS sequence"/>
</dbReference>
<accession>A0ABM9W1H4</accession>
<keyword evidence="1" id="KW-0472">Membrane</keyword>
<evidence type="ECO:0000313" key="2">
    <source>
        <dbReference type="EMBL" id="CVK18646.1"/>
    </source>
</evidence>
<dbReference type="EMBL" id="FCOW01000005">
    <property type="protein sequence ID" value="CVK18646.1"/>
    <property type="molecule type" value="Genomic_DNA"/>
</dbReference>
<name>A0ABM9W1H4_9FIRM</name>